<evidence type="ECO:0000313" key="1">
    <source>
        <dbReference type="EMBL" id="KAA6362918.1"/>
    </source>
</evidence>
<gene>
    <name evidence="1" type="ORF">EZS28_041555</name>
</gene>
<organism evidence="1 2">
    <name type="scientific">Streblomastix strix</name>
    <dbReference type="NCBI Taxonomy" id="222440"/>
    <lineage>
        <taxon>Eukaryota</taxon>
        <taxon>Metamonada</taxon>
        <taxon>Preaxostyla</taxon>
        <taxon>Oxymonadida</taxon>
        <taxon>Streblomastigidae</taxon>
        <taxon>Streblomastix</taxon>
    </lineage>
</organism>
<dbReference type="EMBL" id="SNRW01023556">
    <property type="protein sequence ID" value="KAA6362918.1"/>
    <property type="molecule type" value="Genomic_DNA"/>
</dbReference>
<evidence type="ECO:0000313" key="2">
    <source>
        <dbReference type="Proteomes" id="UP000324800"/>
    </source>
</evidence>
<name>A0A5J4TXU1_9EUKA</name>
<reference evidence="1 2" key="1">
    <citation type="submission" date="2019-03" db="EMBL/GenBank/DDBJ databases">
        <title>Single cell metagenomics reveals metabolic interactions within the superorganism composed of flagellate Streblomastix strix and complex community of Bacteroidetes bacteria on its surface.</title>
        <authorList>
            <person name="Treitli S.C."/>
            <person name="Kolisko M."/>
            <person name="Husnik F."/>
            <person name="Keeling P."/>
            <person name="Hampl V."/>
        </authorList>
    </citation>
    <scope>NUCLEOTIDE SEQUENCE [LARGE SCALE GENOMIC DNA]</scope>
    <source>
        <strain evidence="1">ST1C</strain>
    </source>
</reference>
<protein>
    <submittedName>
        <fullName evidence="1">Uncharacterized protein</fullName>
    </submittedName>
</protein>
<dbReference type="Proteomes" id="UP000324800">
    <property type="component" value="Unassembled WGS sequence"/>
</dbReference>
<comment type="caution">
    <text evidence="1">The sequence shown here is derived from an EMBL/GenBank/DDBJ whole genome shotgun (WGS) entry which is preliminary data.</text>
</comment>
<dbReference type="AlphaFoldDB" id="A0A5J4TXU1"/>
<accession>A0A5J4TXU1</accession>
<proteinExistence type="predicted"/>
<sequence length="85" mass="9912">MGAKDMPMQYIKHTILLKLLSTHQHSNAFFMVNTLTYIGEQIYSKETKRASHLLQLLNVLAQRIIWSNEEKYSSTSFFSQYLLGI</sequence>